<evidence type="ECO:0000259" key="1">
    <source>
        <dbReference type="Pfam" id="PF00149"/>
    </source>
</evidence>
<dbReference type="InterPro" id="IPR004843">
    <property type="entry name" value="Calcineurin-like_PHP"/>
</dbReference>
<dbReference type="EMBL" id="RJMB01000017">
    <property type="protein sequence ID" value="RNL83306.1"/>
    <property type="molecule type" value="Genomic_DNA"/>
</dbReference>
<protein>
    <submittedName>
        <fullName evidence="2">Metallophosphoesterase</fullName>
    </submittedName>
</protein>
<dbReference type="Gene3D" id="3.60.21.10">
    <property type="match status" value="1"/>
</dbReference>
<dbReference type="RefSeq" id="WP_123202274.1">
    <property type="nucleotide sequence ID" value="NZ_RJMB01000017.1"/>
</dbReference>
<dbReference type="SUPFAM" id="SSF56300">
    <property type="entry name" value="Metallo-dependent phosphatases"/>
    <property type="match status" value="1"/>
</dbReference>
<dbReference type="Proteomes" id="UP000269198">
    <property type="component" value="Unassembled WGS sequence"/>
</dbReference>
<evidence type="ECO:0000313" key="3">
    <source>
        <dbReference type="Proteomes" id="UP000269198"/>
    </source>
</evidence>
<organism evidence="2 3">
    <name type="scientific">Halostreptopolyspora alba</name>
    <dbReference type="NCBI Taxonomy" id="2487137"/>
    <lineage>
        <taxon>Bacteria</taxon>
        <taxon>Bacillati</taxon>
        <taxon>Actinomycetota</taxon>
        <taxon>Actinomycetes</taxon>
        <taxon>Streptosporangiales</taxon>
        <taxon>Nocardiopsidaceae</taxon>
        <taxon>Halostreptopolyspora</taxon>
    </lineage>
</organism>
<dbReference type="GO" id="GO:0008758">
    <property type="term" value="F:UDP-2,3-diacylglucosamine hydrolase activity"/>
    <property type="evidence" value="ECO:0007669"/>
    <property type="project" value="TreeGrafter"/>
</dbReference>
<accession>A0A3N0E645</accession>
<dbReference type="InterPro" id="IPR051158">
    <property type="entry name" value="Metallophosphoesterase_sf"/>
</dbReference>
<dbReference type="GO" id="GO:0009245">
    <property type="term" value="P:lipid A biosynthetic process"/>
    <property type="evidence" value="ECO:0007669"/>
    <property type="project" value="TreeGrafter"/>
</dbReference>
<keyword evidence="3" id="KW-1185">Reference proteome</keyword>
<feature type="domain" description="Calcineurin-like phosphoesterase" evidence="1">
    <location>
        <begin position="54"/>
        <end position="241"/>
    </location>
</feature>
<comment type="caution">
    <text evidence="2">The sequence shown here is derived from an EMBL/GenBank/DDBJ whole genome shotgun (WGS) entry which is preliminary data.</text>
</comment>
<dbReference type="AlphaFoldDB" id="A0A3N0E645"/>
<dbReference type="PANTHER" id="PTHR31302">
    <property type="entry name" value="TRANSMEMBRANE PROTEIN WITH METALLOPHOSPHOESTERASE DOMAIN-RELATED"/>
    <property type="match status" value="1"/>
</dbReference>
<proteinExistence type="predicted"/>
<evidence type="ECO:0000313" key="2">
    <source>
        <dbReference type="EMBL" id="RNL83306.1"/>
    </source>
</evidence>
<gene>
    <name evidence="2" type="ORF">EFW17_16335</name>
</gene>
<dbReference type="Pfam" id="PF00149">
    <property type="entry name" value="Metallophos"/>
    <property type="match status" value="1"/>
</dbReference>
<name>A0A3N0E645_9ACTN</name>
<dbReference type="PANTHER" id="PTHR31302:SF20">
    <property type="entry name" value="CONSERVED PROTEIN"/>
    <property type="match status" value="1"/>
</dbReference>
<dbReference type="GO" id="GO:0016020">
    <property type="term" value="C:membrane"/>
    <property type="evidence" value="ECO:0007669"/>
    <property type="project" value="GOC"/>
</dbReference>
<dbReference type="InterPro" id="IPR029052">
    <property type="entry name" value="Metallo-depent_PP-like"/>
</dbReference>
<dbReference type="OrthoDB" id="9780884at2"/>
<sequence length="306" mass="33613">MSTVRRRLRGAAKAAAVTGAVGVAGIGYASVIERNWFRLRRYEIPLLPPGSPRLRLLHLADAHLTPGRRLLLDWIRGLDSYEPDLVVNTGDSLAHERAVEPFIDALGPLLDRPGVFVHGSNDLFSPQFKNPARYLWRNSHEDYDKRKSPDLPWRELSAAMTESGWLDLNNHAERFKAGGVDVAAAGIHDSHIKLDRYSRVAGPADPGADLRLGVMHSPEPTNLDRFVADGYQLLLAGHTHGGQLCLPFFGTLVTNCGIDRRRARGLHRYGSAWLHVSAGLGTSPTAPVRFCCRPEASLLDLVACEG</sequence>
<reference evidence="2 3" key="1">
    <citation type="submission" date="2018-11" db="EMBL/GenBank/DDBJ databases">
        <title>The genome draft of YIM 96095.</title>
        <authorList>
            <person name="Tang S.-K."/>
            <person name="Chunyu W.-X."/>
            <person name="Feng Y.-Z."/>
        </authorList>
    </citation>
    <scope>NUCLEOTIDE SEQUENCE [LARGE SCALE GENOMIC DNA]</scope>
    <source>
        <strain evidence="2 3">YIM 96095</strain>
    </source>
</reference>